<dbReference type="FunFam" id="2.40.128.20:FF:000002">
    <property type="entry name" value="Outer membrane lipoprotein Blc"/>
    <property type="match status" value="1"/>
</dbReference>
<evidence type="ECO:0000256" key="3">
    <source>
        <dbReference type="ARBA" id="ARBA00006889"/>
    </source>
</evidence>
<evidence type="ECO:0000256" key="7">
    <source>
        <dbReference type="ARBA" id="ARBA00023136"/>
    </source>
</evidence>
<dbReference type="InterPro" id="IPR022271">
    <property type="entry name" value="Lipocalin_ApoD"/>
</dbReference>
<protein>
    <recommendedName>
        <fullName evidence="12">Outer membrane lipoprotein Blc</fullName>
    </recommendedName>
</protein>
<keyword evidence="8 14" id="KW-0564">Palmitate</keyword>
<feature type="lipid moiety-binding region" description="S-diacylglycerol cysteine" evidence="14">
    <location>
        <position position="20"/>
    </location>
</feature>
<comment type="similarity">
    <text evidence="3 13">Belongs to the calycin superfamily. Lipocalin family.</text>
</comment>
<dbReference type="SUPFAM" id="SSF50814">
    <property type="entry name" value="Lipocalins"/>
    <property type="match status" value="1"/>
</dbReference>
<evidence type="ECO:0000313" key="16">
    <source>
        <dbReference type="EMBL" id="QKE28858.1"/>
    </source>
</evidence>
<evidence type="ECO:0000256" key="13">
    <source>
        <dbReference type="PIRNR" id="PIRNR036893"/>
    </source>
</evidence>
<dbReference type="Gene3D" id="2.40.128.20">
    <property type="match status" value="1"/>
</dbReference>
<dbReference type="Pfam" id="PF08212">
    <property type="entry name" value="Lipocalin_2"/>
    <property type="match status" value="1"/>
</dbReference>
<dbReference type="EMBL" id="CP042652">
    <property type="protein sequence ID" value="QKE28858.1"/>
    <property type="molecule type" value="Genomic_DNA"/>
</dbReference>
<evidence type="ECO:0000256" key="5">
    <source>
        <dbReference type="ARBA" id="ARBA00022729"/>
    </source>
</evidence>
<dbReference type="KEGG" id="paco:AACT_1703"/>
<organism evidence="16 17">
    <name type="scientific">Arcobacter acticola</name>
    <dbReference type="NCBI Taxonomy" id="1849015"/>
    <lineage>
        <taxon>Bacteria</taxon>
        <taxon>Pseudomonadati</taxon>
        <taxon>Campylobacterota</taxon>
        <taxon>Epsilonproteobacteria</taxon>
        <taxon>Campylobacterales</taxon>
        <taxon>Arcobacteraceae</taxon>
        <taxon>Arcobacter</taxon>
    </lineage>
</organism>
<evidence type="ECO:0000256" key="10">
    <source>
        <dbReference type="ARBA" id="ARBA00023288"/>
    </source>
</evidence>
<proteinExistence type="inferred from homology"/>
<reference evidence="16 17" key="1">
    <citation type="submission" date="2019-08" db="EMBL/GenBank/DDBJ databases">
        <title>Complete genome sequence of Arcobacter acticola.</title>
        <authorList>
            <person name="Miller W."/>
        </authorList>
    </citation>
    <scope>NUCLEOTIDE SEQUENCE [LARGE SCALE GENOMIC DNA]</scope>
    <source>
        <strain evidence="16 17">KCTC 52212</strain>
    </source>
</reference>
<name>A0A6M8EK51_9BACT</name>
<dbReference type="PROSITE" id="PS51257">
    <property type="entry name" value="PROKAR_LIPOPROTEIN"/>
    <property type="match status" value="1"/>
</dbReference>
<gene>
    <name evidence="16" type="ORF">AACT_1703</name>
</gene>
<comment type="function">
    <text evidence="11">Involved in the storage or transport of lipids necessary for membrane maintenance under stressful conditions. Displays a binding preference for lysophospholipids.</text>
</comment>
<sequence length="174" mass="20536">MEKISKSLILICIMFLFTACSSKNPPLQTVEKVDLERYLGTWYEIARYEHFFEKDCKNVSANYSIMDEETIKVINKCTKIQTNEKKEAMGRAYAIDETNSKLKVSFFRPFYGDYWVLILDENYEYAVVGTPNREYLWILARDKKLPLKIQNDILEKLPSLGFDISKLLWTMQEK</sequence>
<keyword evidence="7" id="KW-0472">Membrane</keyword>
<accession>A0A6M8EK51</accession>
<dbReference type="GO" id="GO:0006950">
    <property type="term" value="P:response to stress"/>
    <property type="evidence" value="ECO:0007669"/>
    <property type="project" value="UniProtKB-ARBA"/>
</dbReference>
<feature type="signal peptide" evidence="13">
    <location>
        <begin position="1"/>
        <end position="22"/>
    </location>
</feature>
<evidence type="ECO:0000256" key="11">
    <source>
        <dbReference type="ARBA" id="ARBA00057024"/>
    </source>
</evidence>
<dbReference type="Proteomes" id="UP000503483">
    <property type="component" value="Chromosome"/>
</dbReference>
<keyword evidence="5 13" id="KW-0732">Signal</keyword>
<evidence type="ECO:0000256" key="2">
    <source>
        <dbReference type="ARBA" id="ARBA00004635"/>
    </source>
</evidence>
<dbReference type="InterPro" id="IPR047202">
    <property type="entry name" value="Lipocalin_Blc-like_dom"/>
</dbReference>
<dbReference type="GO" id="GO:0009279">
    <property type="term" value="C:cell outer membrane"/>
    <property type="evidence" value="ECO:0007669"/>
    <property type="project" value="UniProtKB-SubCell"/>
</dbReference>
<keyword evidence="6" id="KW-0446">Lipid-binding</keyword>
<dbReference type="InterPro" id="IPR012674">
    <property type="entry name" value="Calycin"/>
</dbReference>
<feature type="lipid moiety-binding region" description="N-palmitoyl cysteine" evidence="14">
    <location>
        <position position="20"/>
    </location>
</feature>
<dbReference type="PIRSF" id="PIRSF036893">
    <property type="entry name" value="Lipocalin_ApoD"/>
    <property type="match status" value="1"/>
</dbReference>
<evidence type="ECO:0000256" key="8">
    <source>
        <dbReference type="ARBA" id="ARBA00023139"/>
    </source>
</evidence>
<evidence type="ECO:0000256" key="6">
    <source>
        <dbReference type="ARBA" id="ARBA00023121"/>
    </source>
</evidence>
<feature type="chain" id="PRO_5027204008" description="Outer membrane lipoprotein Blc" evidence="13">
    <location>
        <begin position="23"/>
        <end position="174"/>
    </location>
</feature>
<keyword evidence="17" id="KW-1185">Reference proteome</keyword>
<dbReference type="PROSITE" id="PS00213">
    <property type="entry name" value="LIPOCALIN"/>
    <property type="match status" value="1"/>
</dbReference>
<evidence type="ECO:0000256" key="12">
    <source>
        <dbReference type="ARBA" id="ARBA00071217"/>
    </source>
</evidence>
<evidence type="ECO:0000313" key="17">
    <source>
        <dbReference type="Proteomes" id="UP000503483"/>
    </source>
</evidence>
<dbReference type="CDD" id="cd19438">
    <property type="entry name" value="lipocalin_Blc-like"/>
    <property type="match status" value="1"/>
</dbReference>
<dbReference type="AlphaFoldDB" id="A0A6M8EK51"/>
<dbReference type="PANTHER" id="PTHR10612">
    <property type="entry name" value="APOLIPOPROTEIN D"/>
    <property type="match status" value="1"/>
</dbReference>
<dbReference type="InterPro" id="IPR000566">
    <property type="entry name" value="Lipocln_cytosolic_FA-bd_dom"/>
</dbReference>
<comment type="subcellular location">
    <subcellularLocation>
        <location evidence="1">Cell outer membrane</location>
    </subcellularLocation>
    <subcellularLocation>
        <location evidence="2">Membrane</location>
        <topology evidence="2">Lipid-anchor</topology>
    </subcellularLocation>
</comment>
<dbReference type="InterPro" id="IPR022272">
    <property type="entry name" value="Lipocalin_CS"/>
</dbReference>
<keyword evidence="9" id="KW-0998">Cell outer membrane</keyword>
<dbReference type="InterPro" id="IPR002446">
    <property type="entry name" value="Lipocalin_bac"/>
</dbReference>
<feature type="domain" description="Lipocalin/cytosolic fatty-acid binding" evidence="15">
    <location>
        <begin position="33"/>
        <end position="172"/>
    </location>
</feature>
<evidence type="ECO:0000259" key="15">
    <source>
        <dbReference type="Pfam" id="PF08212"/>
    </source>
</evidence>
<evidence type="ECO:0000256" key="14">
    <source>
        <dbReference type="PIRSR" id="PIRSR036893-52"/>
    </source>
</evidence>
<evidence type="ECO:0000256" key="1">
    <source>
        <dbReference type="ARBA" id="ARBA00004442"/>
    </source>
</evidence>
<comment type="subunit">
    <text evidence="4">Homodimer.</text>
</comment>
<dbReference type="PRINTS" id="PR01171">
    <property type="entry name" value="BCTLIPOCALIN"/>
</dbReference>
<keyword evidence="10 14" id="KW-0449">Lipoprotein</keyword>
<evidence type="ECO:0000256" key="9">
    <source>
        <dbReference type="ARBA" id="ARBA00023237"/>
    </source>
</evidence>
<evidence type="ECO:0000256" key="4">
    <source>
        <dbReference type="ARBA" id="ARBA00011738"/>
    </source>
</evidence>
<dbReference type="RefSeq" id="WP_172126414.1">
    <property type="nucleotide sequence ID" value="NZ_CP042652.1"/>
</dbReference>
<dbReference type="GO" id="GO:0008289">
    <property type="term" value="F:lipid binding"/>
    <property type="evidence" value="ECO:0007669"/>
    <property type="project" value="UniProtKB-KW"/>
</dbReference>
<dbReference type="PANTHER" id="PTHR10612:SF34">
    <property type="entry name" value="APOLIPOPROTEIN D"/>
    <property type="match status" value="1"/>
</dbReference>